<organism evidence="1 2">
    <name type="scientific">Pleurotus ostreatus</name>
    <name type="common">Oyster mushroom</name>
    <name type="synonym">White-rot fungus</name>
    <dbReference type="NCBI Taxonomy" id="5322"/>
    <lineage>
        <taxon>Eukaryota</taxon>
        <taxon>Fungi</taxon>
        <taxon>Dikarya</taxon>
        <taxon>Basidiomycota</taxon>
        <taxon>Agaricomycotina</taxon>
        <taxon>Agaricomycetes</taxon>
        <taxon>Agaricomycetidae</taxon>
        <taxon>Agaricales</taxon>
        <taxon>Pleurotineae</taxon>
        <taxon>Pleurotaceae</taxon>
        <taxon>Pleurotus</taxon>
    </lineage>
</organism>
<dbReference type="EMBL" id="JACETU010000005">
    <property type="protein sequence ID" value="KAF7428870.1"/>
    <property type="molecule type" value="Genomic_DNA"/>
</dbReference>
<comment type="caution">
    <text evidence="1">The sequence shown here is derived from an EMBL/GenBank/DDBJ whole genome shotgun (WGS) entry which is preliminary data.</text>
</comment>
<dbReference type="GeneID" id="59377920"/>
<name>A0A8H7DTD5_PLEOS</name>
<reference evidence="1" key="1">
    <citation type="submission" date="2019-07" db="EMBL/GenBank/DDBJ databases">
        <authorList>
            <person name="Palmer J.M."/>
        </authorList>
    </citation>
    <scope>NUCLEOTIDE SEQUENCE</scope>
    <source>
        <strain evidence="1">PC9</strain>
    </source>
</reference>
<accession>A0A8H7DTD5</accession>
<dbReference type="Proteomes" id="UP000623687">
    <property type="component" value="Unassembled WGS sequence"/>
</dbReference>
<keyword evidence="2" id="KW-1185">Reference proteome</keyword>
<evidence type="ECO:0000313" key="1">
    <source>
        <dbReference type="EMBL" id="KAF7428870.1"/>
    </source>
</evidence>
<dbReference type="OrthoDB" id="10524873at2759"/>
<sequence length="209" mass="23066">MLVQDTYDGRRGVDFRSLTGLLVAQPTLEHLELRFDSRVSVIVNLPDDALPHLCYLHAPLLLAAAIIPGRKVRHLGLLKLLVDIDITTAQALQQVISLFVEDVLKSPQPSNSPTSHILNDLAIGGIEVRYAQITGGVERLDVARAQEMFDEMPTMRIVAATETITNRPVAASFDRFQRDRVATLSMSTPRSGPPWCESLCLKDVDIDDA</sequence>
<dbReference type="VEuPathDB" id="FungiDB:PC9H_008102"/>
<evidence type="ECO:0000313" key="2">
    <source>
        <dbReference type="Proteomes" id="UP000623687"/>
    </source>
</evidence>
<proteinExistence type="predicted"/>
<dbReference type="RefSeq" id="XP_036631242.1">
    <property type="nucleotide sequence ID" value="XM_036777622.1"/>
</dbReference>
<gene>
    <name evidence="1" type="ORF">PC9H_008102</name>
</gene>
<dbReference type="AlphaFoldDB" id="A0A8H7DTD5"/>
<protein>
    <submittedName>
        <fullName evidence="1">Uncharacterized protein</fullName>
    </submittedName>
</protein>